<gene>
    <name evidence="1" type="ORF">HMPREF1981_00578</name>
</gene>
<proteinExistence type="predicted"/>
<reference evidence="1 2" key="1">
    <citation type="submission" date="2013-08" db="EMBL/GenBank/DDBJ databases">
        <authorList>
            <person name="Weinstock G."/>
            <person name="Sodergren E."/>
            <person name="Wylie T."/>
            <person name="Fulton L."/>
            <person name="Fulton R."/>
            <person name="Fronick C."/>
            <person name="O'Laughlin M."/>
            <person name="Godfrey J."/>
            <person name="Miner T."/>
            <person name="Herter B."/>
            <person name="Appelbaum E."/>
            <person name="Cordes M."/>
            <person name="Lek S."/>
            <person name="Wollam A."/>
            <person name="Pepin K.H."/>
            <person name="Palsikar V.B."/>
            <person name="Mitreva M."/>
            <person name="Wilson R.K."/>
        </authorList>
    </citation>
    <scope>NUCLEOTIDE SEQUENCE [LARGE SCALE GENOMIC DNA]</scope>
    <source>
        <strain evidence="1 2">F0041</strain>
    </source>
</reference>
<sequence length="54" mass="6396">MHLRKSTQFFKKKAAGFEKKTRRALKKRRRALKLNTADFEIKGGRAFEKAYHAE</sequence>
<dbReference type="HOGENOM" id="CLU_3040571_0_0_10"/>
<dbReference type="AlphaFoldDB" id="U2E2L6"/>
<protein>
    <submittedName>
        <fullName evidence="1">Uncharacterized protein</fullName>
    </submittedName>
</protein>
<accession>U2E2L6</accession>
<comment type="caution">
    <text evidence="1">The sequence shown here is derived from an EMBL/GenBank/DDBJ whole genome shotgun (WGS) entry which is preliminary data.</text>
</comment>
<evidence type="ECO:0000313" key="2">
    <source>
        <dbReference type="Proteomes" id="UP000016496"/>
    </source>
</evidence>
<name>U2E2L6_9BACE</name>
<dbReference type="Proteomes" id="UP000016496">
    <property type="component" value="Unassembled WGS sequence"/>
</dbReference>
<organism evidence="1 2">
    <name type="scientific">Bacteroides pyogenes F0041</name>
    <dbReference type="NCBI Taxonomy" id="1321819"/>
    <lineage>
        <taxon>Bacteria</taxon>
        <taxon>Pseudomonadati</taxon>
        <taxon>Bacteroidota</taxon>
        <taxon>Bacteroidia</taxon>
        <taxon>Bacteroidales</taxon>
        <taxon>Bacteroidaceae</taxon>
        <taxon>Bacteroides</taxon>
    </lineage>
</organism>
<dbReference type="EMBL" id="AWSV01000039">
    <property type="protein sequence ID" value="ERI88377.1"/>
    <property type="molecule type" value="Genomic_DNA"/>
</dbReference>
<evidence type="ECO:0000313" key="1">
    <source>
        <dbReference type="EMBL" id="ERI88377.1"/>
    </source>
</evidence>
<dbReference type="PATRIC" id="fig|1321819.3.peg.539"/>